<evidence type="ECO:0000256" key="3">
    <source>
        <dbReference type="SAM" id="SignalP"/>
    </source>
</evidence>
<proteinExistence type="predicted"/>
<dbReference type="AlphaFoldDB" id="A0A5E4N9D7"/>
<evidence type="ECO:0000313" key="4">
    <source>
        <dbReference type="EMBL" id="VVC40385.1"/>
    </source>
</evidence>
<protein>
    <submittedName>
        <fullName evidence="4">Uncharacterized protein</fullName>
    </submittedName>
</protein>
<feature type="signal peptide" evidence="3">
    <location>
        <begin position="1"/>
        <end position="23"/>
    </location>
</feature>
<evidence type="ECO:0000256" key="1">
    <source>
        <dbReference type="SAM" id="Coils"/>
    </source>
</evidence>
<evidence type="ECO:0000313" key="5">
    <source>
        <dbReference type="Proteomes" id="UP000325440"/>
    </source>
</evidence>
<dbReference type="Proteomes" id="UP000325440">
    <property type="component" value="Unassembled WGS sequence"/>
</dbReference>
<feature type="chain" id="PRO_5022871037" evidence="3">
    <location>
        <begin position="24"/>
        <end position="206"/>
    </location>
</feature>
<gene>
    <name evidence="4" type="ORF">CINCED_3A019743</name>
</gene>
<keyword evidence="3" id="KW-0732">Signal</keyword>
<reference evidence="4 5" key="1">
    <citation type="submission" date="2019-08" db="EMBL/GenBank/DDBJ databases">
        <authorList>
            <person name="Alioto T."/>
            <person name="Alioto T."/>
            <person name="Gomez Garrido J."/>
        </authorList>
    </citation>
    <scope>NUCLEOTIDE SEQUENCE [LARGE SCALE GENOMIC DNA]</scope>
</reference>
<name>A0A5E4N9D7_9HEMI</name>
<evidence type="ECO:0000256" key="2">
    <source>
        <dbReference type="SAM" id="MobiDB-lite"/>
    </source>
</evidence>
<sequence length="206" mass="23784">MVKIGVSWLLLALMKLTYQEIKGHEIVSFQEVYDICQIEPSIDICDLLEKSSGLVDINKLDLPEKRRQTPIFNSWGGKRQSTYPYGGKRPAFSSWGGKRTSDKRSRPKQTFSSWGGKRNEIDSYDDNGEMAEHQMEKRELNNVKEEEKKNYKNKMTKGIHTLFTIFSDWSRDPEEKKGIRYAGLKSMRRSSVFFPWGGKRSGGNSD</sequence>
<feature type="region of interest" description="Disordered" evidence="2">
    <location>
        <begin position="80"/>
        <end position="125"/>
    </location>
</feature>
<dbReference type="EMBL" id="CABPRJ010001903">
    <property type="protein sequence ID" value="VVC40385.1"/>
    <property type="molecule type" value="Genomic_DNA"/>
</dbReference>
<keyword evidence="5" id="KW-1185">Reference proteome</keyword>
<dbReference type="OrthoDB" id="6576486at2759"/>
<organism evidence="4 5">
    <name type="scientific">Cinara cedri</name>
    <dbReference type="NCBI Taxonomy" id="506608"/>
    <lineage>
        <taxon>Eukaryota</taxon>
        <taxon>Metazoa</taxon>
        <taxon>Ecdysozoa</taxon>
        <taxon>Arthropoda</taxon>
        <taxon>Hexapoda</taxon>
        <taxon>Insecta</taxon>
        <taxon>Pterygota</taxon>
        <taxon>Neoptera</taxon>
        <taxon>Paraneoptera</taxon>
        <taxon>Hemiptera</taxon>
        <taxon>Sternorrhyncha</taxon>
        <taxon>Aphidomorpha</taxon>
        <taxon>Aphidoidea</taxon>
        <taxon>Aphididae</taxon>
        <taxon>Lachninae</taxon>
        <taxon>Cinara</taxon>
    </lineage>
</organism>
<accession>A0A5E4N9D7</accession>
<feature type="coiled-coil region" evidence="1">
    <location>
        <begin position="130"/>
        <end position="157"/>
    </location>
</feature>
<keyword evidence="1" id="KW-0175">Coiled coil</keyword>